<feature type="domain" description="KY-like immunoglobulin-like" evidence="1">
    <location>
        <begin position="11"/>
        <end position="126"/>
    </location>
</feature>
<reference evidence="2 3" key="1">
    <citation type="journal article" date="2017" name="Nat. Ecol. Evol.">
        <title>Scallop genome provides insights into evolution of bilaterian karyotype and development.</title>
        <authorList>
            <person name="Wang S."/>
            <person name="Zhang J."/>
            <person name="Jiao W."/>
            <person name="Li J."/>
            <person name="Xun X."/>
            <person name="Sun Y."/>
            <person name="Guo X."/>
            <person name="Huan P."/>
            <person name="Dong B."/>
            <person name="Zhang L."/>
            <person name="Hu X."/>
            <person name="Sun X."/>
            <person name="Wang J."/>
            <person name="Zhao C."/>
            <person name="Wang Y."/>
            <person name="Wang D."/>
            <person name="Huang X."/>
            <person name="Wang R."/>
            <person name="Lv J."/>
            <person name="Li Y."/>
            <person name="Zhang Z."/>
            <person name="Liu B."/>
            <person name="Lu W."/>
            <person name="Hui Y."/>
            <person name="Liang J."/>
            <person name="Zhou Z."/>
            <person name="Hou R."/>
            <person name="Li X."/>
            <person name="Liu Y."/>
            <person name="Li H."/>
            <person name="Ning X."/>
            <person name="Lin Y."/>
            <person name="Zhao L."/>
            <person name="Xing Q."/>
            <person name="Dou J."/>
            <person name="Li Y."/>
            <person name="Mao J."/>
            <person name="Guo H."/>
            <person name="Dou H."/>
            <person name="Li T."/>
            <person name="Mu C."/>
            <person name="Jiang W."/>
            <person name="Fu Q."/>
            <person name="Fu X."/>
            <person name="Miao Y."/>
            <person name="Liu J."/>
            <person name="Yu Q."/>
            <person name="Li R."/>
            <person name="Liao H."/>
            <person name="Li X."/>
            <person name="Kong Y."/>
            <person name="Jiang Z."/>
            <person name="Chourrout D."/>
            <person name="Li R."/>
            <person name="Bao Z."/>
        </authorList>
    </citation>
    <scope>NUCLEOTIDE SEQUENCE [LARGE SCALE GENOMIC DNA]</scope>
    <source>
        <strain evidence="2 3">PY_sf001</strain>
    </source>
</reference>
<evidence type="ECO:0000313" key="2">
    <source>
        <dbReference type="EMBL" id="OWF40191.1"/>
    </source>
</evidence>
<proteinExistence type="predicted"/>
<accession>A0A210PUK9</accession>
<dbReference type="PANTHER" id="PTHR47020">
    <property type="entry name" value="HILLARIN"/>
    <property type="match status" value="1"/>
</dbReference>
<dbReference type="Proteomes" id="UP000242188">
    <property type="component" value="Unassembled WGS sequence"/>
</dbReference>
<gene>
    <name evidence="2" type="ORF">KP79_PYT17836</name>
</gene>
<keyword evidence="3" id="KW-1185">Reference proteome</keyword>
<dbReference type="OrthoDB" id="6045135at2759"/>
<dbReference type="Pfam" id="PF23265">
    <property type="entry name" value="Ig-like_KY"/>
    <property type="match status" value="1"/>
</dbReference>
<dbReference type="PANTHER" id="PTHR47020:SF1">
    <property type="entry name" value="HILLARIN"/>
    <property type="match status" value="1"/>
</dbReference>
<dbReference type="AlphaFoldDB" id="A0A210PUK9"/>
<dbReference type="InterPro" id="IPR056564">
    <property type="entry name" value="Ig-like_KY"/>
</dbReference>
<name>A0A210PUK9_MIZYE</name>
<dbReference type="STRING" id="6573.A0A210PUK9"/>
<sequence length="216" mass="24113">MAKPDLPRGYLGAQPKFGEFGLSTHSHKDPDVTLTGNEVEIQFKMDRPVKVTGNLIQVSTLKEHTDNIFTQTQGDVVSFLVQIPEPGFYKLQIYALPVSDESKTLPGVFNYILNCPRISKPVHPFPKQYAQWKEGCYIYEPLVVSKDGLNRGASFRVVVPNAKAVAAVVNEEWTQLDNKGNNLWEGKVKGSADKMTLNANFGGEESKYSTLLEYNM</sequence>
<protein>
    <submittedName>
        <fullName evidence="2">Kyphoscoliosis peptidase</fullName>
    </submittedName>
</protein>
<evidence type="ECO:0000259" key="1">
    <source>
        <dbReference type="Pfam" id="PF23265"/>
    </source>
</evidence>
<evidence type="ECO:0000313" key="3">
    <source>
        <dbReference type="Proteomes" id="UP000242188"/>
    </source>
</evidence>
<dbReference type="InterPro" id="IPR053041">
    <property type="entry name" value="Transglut-like_Superfamily_Mod"/>
</dbReference>
<comment type="caution">
    <text evidence="2">The sequence shown here is derived from an EMBL/GenBank/DDBJ whole genome shotgun (WGS) entry which is preliminary data.</text>
</comment>
<dbReference type="EMBL" id="NEDP02005481">
    <property type="protein sequence ID" value="OWF40191.1"/>
    <property type="molecule type" value="Genomic_DNA"/>
</dbReference>
<organism evidence="2 3">
    <name type="scientific">Mizuhopecten yessoensis</name>
    <name type="common">Japanese scallop</name>
    <name type="synonym">Patinopecten yessoensis</name>
    <dbReference type="NCBI Taxonomy" id="6573"/>
    <lineage>
        <taxon>Eukaryota</taxon>
        <taxon>Metazoa</taxon>
        <taxon>Spiralia</taxon>
        <taxon>Lophotrochozoa</taxon>
        <taxon>Mollusca</taxon>
        <taxon>Bivalvia</taxon>
        <taxon>Autobranchia</taxon>
        <taxon>Pteriomorphia</taxon>
        <taxon>Pectinida</taxon>
        <taxon>Pectinoidea</taxon>
        <taxon>Pectinidae</taxon>
        <taxon>Mizuhopecten</taxon>
    </lineage>
</organism>